<feature type="binding site" evidence="8">
    <location>
        <begin position="176"/>
        <end position="183"/>
    </location>
    <ligand>
        <name>NAD(+)</name>
        <dbReference type="ChEBI" id="CHEBI:57540"/>
    </ligand>
</feature>
<dbReference type="PANTHER" id="PTHR42737">
    <property type="entry name" value="GLUTATHIONE REDUCTASE"/>
    <property type="match status" value="1"/>
</dbReference>
<evidence type="ECO:0000256" key="7">
    <source>
        <dbReference type="PIRSR" id="PIRSR000350-2"/>
    </source>
</evidence>
<keyword evidence="6 10" id="KW-0676">Redox-active center</keyword>
<dbReference type="KEGG" id="lar:lam_766"/>
<dbReference type="InterPro" id="IPR012999">
    <property type="entry name" value="Pyr_OxRdtase_I_AS"/>
</dbReference>
<comment type="similarity">
    <text evidence="1 10">Belongs to the class-I pyridine nucleotide-disulfide oxidoreductase family.</text>
</comment>
<evidence type="ECO:0000256" key="9">
    <source>
        <dbReference type="PIRSR" id="PIRSR000350-4"/>
    </source>
</evidence>
<accession>U6B4W4</accession>
<evidence type="ECO:0000256" key="2">
    <source>
        <dbReference type="ARBA" id="ARBA00022630"/>
    </source>
</evidence>
<dbReference type="SUPFAM" id="SSF51905">
    <property type="entry name" value="FAD/NAD(P)-binding domain"/>
    <property type="match status" value="1"/>
</dbReference>
<evidence type="ECO:0000256" key="4">
    <source>
        <dbReference type="ARBA" id="ARBA00023002"/>
    </source>
</evidence>
<dbReference type="RefSeq" id="WP_007557311.1">
    <property type="nucleotide sequence ID" value="NC_022793.1"/>
</dbReference>
<evidence type="ECO:0000256" key="5">
    <source>
        <dbReference type="ARBA" id="ARBA00023157"/>
    </source>
</evidence>
<feature type="binding site" evidence="8">
    <location>
        <position position="303"/>
    </location>
    <ligand>
        <name>FAD</name>
        <dbReference type="ChEBI" id="CHEBI:57692"/>
    </ligand>
</feature>
<feature type="binding site" evidence="8">
    <location>
        <position position="52"/>
    </location>
    <ligand>
        <name>FAD</name>
        <dbReference type="ChEBI" id="CHEBI:57692"/>
    </ligand>
</feature>
<dbReference type="Proteomes" id="UP000017862">
    <property type="component" value="Chromosome"/>
</dbReference>
<protein>
    <submittedName>
        <fullName evidence="13">Dihydrolipoamide dehydrogenase/glutathione oxidoreductase</fullName>
    </submittedName>
</protein>
<dbReference type="PRINTS" id="PR00411">
    <property type="entry name" value="PNDRDTASEI"/>
</dbReference>
<keyword evidence="8" id="KW-0520">NAD</keyword>
<keyword evidence="5" id="KW-1015">Disulfide bond</keyword>
<dbReference type="eggNOG" id="COG1249">
    <property type="taxonomic scope" value="Bacteria"/>
</dbReference>
<dbReference type="InterPro" id="IPR004099">
    <property type="entry name" value="Pyr_nucl-diS_OxRdtase_dimer"/>
</dbReference>
<dbReference type="STRING" id="1261131.lam_766"/>
<reference evidence="13 14" key="1">
    <citation type="journal article" date="2014" name="Mol. Plant Microbe Interact.">
        <title>The complete genome sequence of Candidatus Liberibacter americanus, associated with citrus Huanglongbing.</title>
        <authorList>
            <person name="Wulff N.A."/>
            <person name="Zhang S."/>
            <person name="Setubal J.C."/>
            <person name="Almeida N.F."/>
            <person name="Martins E.C."/>
            <person name="Harakava R."/>
            <person name="Kumar D."/>
            <person name="Rangel L.T."/>
            <person name="Foissac X."/>
            <person name="Bove J."/>
            <person name="Gabriel D.W."/>
        </authorList>
    </citation>
    <scope>NUCLEOTIDE SEQUENCE [LARGE SCALE GENOMIC DNA]</scope>
    <source>
        <strain evidence="13 14">Sao Paulo</strain>
    </source>
</reference>
<evidence type="ECO:0000256" key="8">
    <source>
        <dbReference type="PIRSR" id="PIRSR000350-3"/>
    </source>
</evidence>
<dbReference type="Gene3D" id="3.50.50.60">
    <property type="entry name" value="FAD/NAD(P)-binding domain"/>
    <property type="match status" value="2"/>
</dbReference>
<evidence type="ECO:0000256" key="3">
    <source>
        <dbReference type="ARBA" id="ARBA00022827"/>
    </source>
</evidence>
<dbReference type="InterPro" id="IPR036188">
    <property type="entry name" value="FAD/NAD-bd_sf"/>
</dbReference>
<evidence type="ECO:0000256" key="1">
    <source>
        <dbReference type="ARBA" id="ARBA00007532"/>
    </source>
</evidence>
<dbReference type="InterPro" id="IPR023753">
    <property type="entry name" value="FAD/NAD-binding_dom"/>
</dbReference>
<evidence type="ECO:0000259" key="12">
    <source>
        <dbReference type="Pfam" id="PF07992"/>
    </source>
</evidence>
<evidence type="ECO:0000256" key="10">
    <source>
        <dbReference type="RuleBase" id="RU003691"/>
    </source>
</evidence>
<dbReference type="PROSITE" id="PS00076">
    <property type="entry name" value="PYRIDINE_REDOX_1"/>
    <property type="match status" value="1"/>
</dbReference>
<dbReference type="GO" id="GO:0005829">
    <property type="term" value="C:cytosol"/>
    <property type="evidence" value="ECO:0007669"/>
    <property type="project" value="TreeGrafter"/>
</dbReference>
<evidence type="ECO:0000256" key="6">
    <source>
        <dbReference type="ARBA" id="ARBA00023284"/>
    </source>
</evidence>
<feature type="active site" description="Proton acceptor" evidence="7">
    <location>
        <position position="436"/>
    </location>
</feature>
<sequence>MPGYDYDMLVIGAGSAGVRAARLAAKIGKKVAICEEYRVGGTCVIRGCVPKKLMFYASQYSDHFEDAKGFGWSINHINFDWNYFISAQNRELARLESFYARLLDDTGVSLFKSKAIISSPHSVYLSNMDRTVTANYIVIATGGLPNRIDFEGCDLCITSEDIFSLESLPHSILIIGGGYIAIEFACILNSLGSKVTLITRSNSILSNFDSDITDGLTDIMISKGIRIINNDTIDSVIRESGKLKGVLKSGEIIFADQIMLAIGRIPRTMNIGIEKLGIDMSNGAIITDNYSRTNVKSIFALGDVTGRIQLTPVAIHAAACFIETEFKGNPTVPDYDLIPTAIFSHPEIGSVGLTEKDAANKFNRLEVYKVKYYPMKSALSKRSESSIIKIIVNVDDRKVIGVHILGNEASEIIQVLGICLKAGCTKDDFDRCMALHPTSSEELVTMYHPTYFIENGIRKDPS</sequence>
<gene>
    <name evidence="13" type="primary">lpd</name>
    <name evidence="13" type="ORF">lam_766</name>
</gene>
<dbReference type="PATRIC" id="fig|1261131.3.peg.730"/>
<evidence type="ECO:0000313" key="13">
    <source>
        <dbReference type="EMBL" id="AHA28109.1"/>
    </source>
</evidence>
<proteinExistence type="inferred from homology"/>
<dbReference type="Gene3D" id="3.30.390.30">
    <property type="match status" value="1"/>
</dbReference>
<organism evidence="13 14">
    <name type="scientific">Candidatus Liberibacter americanus str. Sao Paulo</name>
    <dbReference type="NCBI Taxonomy" id="1261131"/>
    <lineage>
        <taxon>Bacteria</taxon>
        <taxon>Pseudomonadati</taxon>
        <taxon>Pseudomonadota</taxon>
        <taxon>Alphaproteobacteria</taxon>
        <taxon>Hyphomicrobiales</taxon>
        <taxon>Rhizobiaceae</taxon>
        <taxon>Liberibacter</taxon>
    </lineage>
</organism>
<dbReference type="GO" id="GO:0004362">
    <property type="term" value="F:glutathione-disulfide reductase (NADPH) activity"/>
    <property type="evidence" value="ECO:0007669"/>
    <property type="project" value="TreeGrafter"/>
</dbReference>
<keyword evidence="14" id="KW-1185">Reference proteome</keyword>
<keyword evidence="2 10" id="KW-0285">Flavoprotein</keyword>
<dbReference type="GO" id="GO:0006749">
    <property type="term" value="P:glutathione metabolic process"/>
    <property type="evidence" value="ECO:0007669"/>
    <property type="project" value="TreeGrafter"/>
</dbReference>
<dbReference type="Pfam" id="PF07992">
    <property type="entry name" value="Pyr_redox_2"/>
    <property type="match status" value="1"/>
</dbReference>
<dbReference type="GO" id="GO:0050660">
    <property type="term" value="F:flavin adenine dinucleotide binding"/>
    <property type="evidence" value="ECO:0007669"/>
    <property type="project" value="InterPro"/>
</dbReference>
<dbReference type="PRINTS" id="PR00368">
    <property type="entry name" value="FADPNR"/>
</dbReference>
<keyword evidence="8" id="KW-0547">Nucleotide-binding</keyword>
<name>U6B4W4_9HYPH</name>
<dbReference type="GO" id="GO:0045454">
    <property type="term" value="P:cell redox homeostasis"/>
    <property type="evidence" value="ECO:0007669"/>
    <property type="project" value="InterPro"/>
</dbReference>
<evidence type="ECO:0000259" key="11">
    <source>
        <dbReference type="Pfam" id="PF02852"/>
    </source>
</evidence>
<keyword evidence="4 10" id="KW-0560">Oxidoreductase</keyword>
<feature type="domain" description="FAD/NAD(P)-binding" evidence="12">
    <location>
        <begin position="6"/>
        <end position="317"/>
    </location>
</feature>
<dbReference type="InterPro" id="IPR046952">
    <property type="entry name" value="GSHR/TRXR-like"/>
</dbReference>
<dbReference type="AlphaFoldDB" id="U6B4W4"/>
<evidence type="ECO:0000313" key="14">
    <source>
        <dbReference type="Proteomes" id="UP000017862"/>
    </source>
</evidence>
<feature type="disulfide bond" description="Redox-active" evidence="9">
    <location>
        <begin position="43"/>
        <end position="48"/>
    </location>
</feature>
<dbReference type="Pfam" id="PF02852">
    <property type="entry name" value="Pyr_redox_dim"/>
    <property type="match status" value="1"/>
</dbReference>
<feature type="binding site" evidence="8">
    <location>
        <position position="263"/>
    </location>
    <ligand>
        <name>NAD(+)</name>
        <dbReference type="ChEBI" id="CHEBI:57540"/>
    </ligand>
</feature>
<dbReference type="EMBL" id="CP006604">
    <property type="protein sequence ID" value="AHA28109.1"/>
    <property type="molecule type" value="Genomic_DNA"/>
</dbReference>
<dbReference type="PANTHER" id="PTHR42737:SF2">
    <property type="entry name" value="GLUTATHIONE REDUCTASE"/>
    <property type="match status" value="1"/>
</dbReference>
<dbReference type="InterPro" id="IPR016156">
    <property type="entry name" value="FAD/NAD-linked_Rdtase_dimer_sf"/>
</dbReference>
<dbReference type="InterPro" id="IPR001100">
    <property type="entry name" value="Pyr_nuc-diS_OxRdtase"/>
</dbReference>
<dbReference type="HOGENOM" id="CLU_016755_2_1_5"/>
<dbReference type="PIRSF" id="PIRSF000350">
    <property type="entry name" value="Mercury_reductase_MerA"/>
    <property type="match status" value="1"/>
</dbReference>
<comment type="cofactor">
    <cofactor evidence="8">
        <name>FAD</name>
        <dbReference type="ChEBI" id="CHEBI:57692"/>
    </cofactor>
    <text evidence="8">Binds 1 FAD per subunit.</text>
</comment>
<dbReference type="GO" id="GO:0034599">
    <property type="term" value="P:cellular response to oxidative stress"/>
    <property type="evidence" value="ECO:0007669"/>
    <property type="project" value="TreeGrafter"/>
</dbReference>
<feature type="domain" description="Pyridine nucleotide-disulphide oxidoreductase dimerisation" evidence="11">
    <location>
        <begin position="338"/>
        <end position="446"/>
    </location>
</feature>
<keyword evidence="3 8" id="KW-0274">FAD</keyword>
<dbReference type="SUPFAM" id="SSF55424">
    <property type="entry name" value="FAD/NAD-linked reductases, dimerisation (C-terminal) domain"/>
    <property type="match status" value="1"/>
</dbReference>
<dbReference type="NCBIfam" id="NF004776">
    <property type="entry name" value="PRK06116.1"/>
    <property type="match status" value="1"/>
</dbReference>